<organism evidence="1 2">
    <name type="scientific">Mycolicibacterium conceptionense</name>
    <dbReference type="NCBI Taxonomy" id="451644"/>
    <lineage>
        <taxon>Bacteria</taxon>
        <taxon>Bacillati</taxon>
        <taxon>Actinomycetota</taxon>
        <taxon>Actinomycetes</taxon>
        <taxon>Mycobacteriales</taxon>
        <taxon>Mycobacteriaceae</taxon>
        <taxon>Mycolicibacterium</taxon>
    </lineage>
</organism>
<name>A0A0J8U963_9MYCO</name>
<dbReference type="AlphaFoldDB" id="A0A0J8U963"/>
<dbReference type="RefSeq" id="WP_048895894.1">
    <property type="nucleotide sequence ID" value="NZ_LFOD01000012.1"/>
</dbReference>
<accession>A0A0J8U963</accession>
<comment type="caution">
    <text evidence="1">The sequence shown here is derived from an EMBL/GenBank/DDBJ whole genome shotgun (WGS) entry which is preliminary data.</text>
</comment>
<protein>
    <submittedName>
        <fullName evidence="1">Uncharacterized protein</fullName>
    </submittedName>
</protein>
<dbReference type="PATRIC" id="fig|451644.5.peg.3043"/>
<evidence type="ECO:0000313" key="2">
    <source>
        <dbReference type="Proteomes" id="UP000037594"/>
    </source>
</evidence>
<evidence type="ECO:0000313" key="1">
    <source>
        <dbReference type="EMBL" id="KMV17547.1"/>
    </source>
</evidence>
<dbReference type="Proteomes" id="UP000037594">
    <property type="component" value="Unassembled WGS sequence"/>
</dbReference>
<reference evidence="1 2" key="1">
    <citation type="submission" date="2015-06" db="EMBL/GenBank/DDBJ databases">
        <title>Genome sequence of Mycobacterium conceptionense strain MLE.</title>
        <authorList>
            <person name="Greninger A.L."/>
            <person name="Cunningham G."/>
            <person name="Chiu C.Y."/>
            <person name="Miller S."/>
        </authorList>
    </citation>
    <scope>NUCLEOTIDE SEQUENCE [LARGE SCALE GENOMIC DNA]</scope>
    <source>
        <strain evidence="1 2">MLE</strain>
    </source>
</reference>
<proteinExistence type="predicted"/>
<dbReference type="EMBL" id="LFOD01000012">
    <property type="protein sequence ID" value="KMV17547.1"/>
    <property type="molecule type" value="Genomic_DNA"/>
</dbReference>
<gene>
    <name evidence="1" type="ORF">ACT17_14720</name>
</gene>
<sequence length="83" mass="9066">MTNNLSTAKGYTLTAGQVARRAELLPSAENGAGYIRAVADNLARIRNAEDHEQVDYWLTRAEASLPGAPAITEIIRTIEPEDR</sequence>